<dbReference type="InterPro" id="IPR002880">
    <property type="entry name" value="Pyrv_Fd/Flavodoxin_OxRdtase_N"/>
</dbReference>
<dbReference type="GO" id="GO:0016903">
    <property type="term" value="F:oxidoreductase activity, acting on the aldehyde or oxo group of donors"/>
    <property type="evidence" value="ECO:0007669"/>
    <property type="project" value="UniProtKB-ARBA"/>
</dbReference>
<keyword evidence="4" id="KW-0670">Pyruvate</keyword>
<dbReference type="FunFam" id="3.40.50.970:FF:000012">
    <property type="entry name" value="Pyruvate:ferredoxin (Flavodoxin) oxidoreductase"/>
    <property type="match status" value="1"/>
</dbReference>
<dbReference type="CDD" id="cd07034">
    <property type="entry name" value="TPP_PYR_PFOR_IOR-alpha_like"/>
    <property type="match status" value="1"/>
</dbReference>
<dbReference type="PATRIC" id="fig|1703774.3.peg.1910"/>
<dbReference type="GO" id="GO:0006979">
    <property type="term" value="P:response to oxidative stress"/>
    <property type="evidence" value="ECO:0007669"/>
    <property type="project" value="TreeGrafter"/>
</dbReference>
<dbReference type="InterPro" id="IPR050722">
    <property type="entry name" value="Pyruvate:ferred/Flavod_OxRd"/>
</dbReference>
<dbReference type="SUPFAM" id="SSF52922">
    <property type="entry name" value="TK C-terminal domain-like"/>
    <property type="match status" value="1"/>
</dbReference>
<dbReference type="GO" id="GO:0019752">
    <property type="term" value="P:carboxylic acid metabolic process"/>
    <property type="evidence" value="ECO:0007669"/>
    <property type="project" value="UniProtKB-ARBA"/>
</dbReference>
<keyword evidence="1" id="KW-0560">Oxidoreductase</keyword>
<evidence type="ECO:0000313" key="5">
    <source>
        <dbReference type="Proteomes" id="UP000051717"/>
    </source>
</evidence>
<evidence type="ECO:0000256" key="1">
    <source>
        <dbReference type="ARBA" id="ARBA00023002"/>
    </source>
</evidence>
<accession>A0A0S8G8W3</accession>
<feature type="domain" description="Pyruvate:ferredoxin oxidoreductase core" evidence="3">
    <location>
        <begin position="246"/>
        <end position="350"/>
    </location>
</feature>
<dbReference type="Pfam" id="PF17147">
    <property type="entry name" value="PFOR_II"/>
    <property type="match status" value="1"/>
</dbReference>
<dbReference type="EMBL" id="LJUI01000032">
    <property type="protein sequence ID" value="KPK69539.1"/>
    <property type="molecule type" value="Genomic_DNA"/>
</dbReference>
<dbReference type="SUPFAM" id="SSF52518">
    <property type="entry name" value="Thiamin diphosphate-binding fold (THDP-binding)"/>
    <property type="match status" value="1"/>
</dbReference>
<dbReference type="FunFam" id="3.40.50.920:FF:000010">
    <property type="entry name" value="Pyruvate ferredoxin oxidoreductase, alpha subunit"/>
    <property type="match status" value="1"/>
</dbReference>
<dbReference type="InterPro" id="IPR009014">
    <property type="entry name" value="Transketo_C/PFOR_II"/>
</dbReference>
<protein>
    <submittedName>
        <fullName evidence="4">Pyruvate ferredoxin oxidoreductase</fullName>
    </submittedName>
</protein>
<evidence type="ECO:0000313" key="4">
    <source>
        <dbReference type="EMBL" id="KPK69539.1"/>
    </source>
</evidence>
<comment type="caution">
    <text evidence="4">The sequence shown here is derived from an EMBL/GenBank/DDBJ whole genome shotgun (WGS) entry which is preliminary data.</text>
</comment>
<dbReference type="PANTHER" id="PTHR32154:SF0">
    <property type="entry name" value="PYRUVATE-FLAVODOXIN OXIDOREDUCTASE-RELATED"/>
    <property type="match status" value="1"/>
</dbReference>
<evidence type="ECO:0000259" key="2">
    <source>
        <dbReference type="Pfam" id="PF01855"/>
    </source>
</evidence>
<organism evidence="4 5">
    <name type="scientific">candidate division TA06 bacterium SM23_40</name>
    <dbReference type="NCBI Taxonomy" id="1703774"/>
    <lineage>
        <taxon>Bacteria</taxon>
        <taxon>Bacteria division TA06</taxon>
    </lineage>
</organism>
<name>A0A0S8G8W3_UNCT6</name>
<dbReference type="AlphaFoldDB" id="A0A0S8G8W3"/>
<dbReference type="InterPro" id="IPR033412">
    <property type="entry name" value="PFOR_II"/>
</dbReference>
<sequence length="376" mass="41445">MRQVNPGVVAAYPITPQTDVVERFSEFVADGEVGTEFVTVESEHSAMSACIGAAAAGCRVMTATSANGLALMWEMLYIAASYRAPIVMAVANRALSGPINIHCDHSDSMGARDSGWIQIYSSTVEEVYDNVIQAVRIGESKDVRLPVMVMFDGFIISHLLERVRVLPDKKVQSFIGPPRPVYSLLDIDHPLTYGPLDLFDYYFEHKRQQVDAMEYAEKAITDVGKEYGQVSGRLYGYYEAHELDDAEVAVVALGSTASTIKGLIPEIRDERIKGGLLKVRLFRPFPTRDVVRRLSATKAVAVLDRSASFGADGGPLYLEVSNALGRAGAKTKVTNYIYGLGGRDISHEHIMRVYQDLTRMARGRLKPGTRYLGVRE</sequence>
<gene>
    <name evidence="4" type="primary">porA</name>
    <name evidence="4" type="ORF">AMJ82_05285</name>
</gene>
<dbReference type="Pfam" id="PF01855">
    <property type="entry name" value="POR_N"/>
    <property type="match status" value="1"/>
</dbReference>
<proteinExistence type="predicted"/>
<dbReference type="Proteomes" id="UP000051717">
    <property type="component" value="Unassembled WGS sequence"/>
</dbReference>
<evidence type="ECO:0000259" key="3">
    <source>
        <dbReference type="Pfam" id="PF17147"/>
    </source>
</evidence>
<dbReference type="Gene3D" id="3.40.50.920">
    <property type="match status" value="1"/>
</dbReference>
<reference evidence="4 5" key="1">
    <citation type="journal article" date="2015" name="Microbiome">
        <title>Genomic resolution of linkages in carbon, nitrogen, and sulfur cycling among widespread estuary sediment bacteria.</title>
        <authorList>
            <person name="Baker B.J."/>
            <person name="Lazar C.S."/>
            <person name="Teske A.P."/>
            <person name="Dick G.J."/>
        </authorList>
    </citation>
    <scope>NUCLEOTIDE SEQUENCE [LARGE SCALE GENOMIC DNA]</scope>
    <source>
        <strain evidence="4">SM23_40</strain>
    </source>
</reference>
<dbReference type="Gene3D" id="3.40.50.970">
    <property type="match status" value="1"/>
</dbReference>
<dbReference type="InterPro" id="IPR029061">
    <property type="entry name" value="THDP-binding"/>
</dbReference>
<feature type="domain" description="Pyruvate flavodoxin/ferredoxin oxidoreductase pyrimidine binding" evidence="2">
    <location>
        <begin position="2"/>
        <end position="223"/>
    </location>
</feature>
<dbReference type="PANTHER" id="PTHR32154">
    <property type="entry name" value="PYRUVATE-FLAVODOXIN OXIDOREDUCTASE-RELATED"/>
    <property type="match status" value="1"/>
</dbReference>